<dbReference type="PRINTS" id="PR00081">
    <property type="entry name" value="GDHRDH"/>
</dbReference>
<evidence type="ECO:0000313" key="6">
    <source>
        <dbReference type="Proteomes" id="UP000608594"/>
    </source>
</evidence>
<feature type="domain" description="Ketoreductase" evidence="4">
    <location>
        <begin position="5"/>
        <end position="182"/>
    </location>
</feature>
<dbReference type="CDD" id="cd05233">
    <property type="entry name" value="SDR_c"/>
    <property type="match status" value="1"/>
</dbReference>
<dbReference type="InterPro" id="IPR036291">
    <property type="entry name" value="NAD(P)-bd_dom_sf"/>
</dbReference>
<dbReference type="InterPro" id="IPR057326">
    <property type="entry name" value="KR_dom"/>
</dbReference>
<dbReference type="Proteomes" id="UP000608594">
    <property type="component" value="Unassembled WGS sequence"/>
</dbReference>
<dbReference type="InterPro" id="IPR002347">
    <property type="entry name" value="SDR_fam"/>
</dbReference>
<evidence type="ECO:0000256" key="3">
    <source>
        <dbReference type="RuleBase" id="RU000363"/>
    </source>
</evidence>
<keyword evidence="2" id="KW-0560">Oxidoreductase</keyword>
<comment type="similarity">
    <text evidence="1 3">Belongs to the short-chain dehydrogenases/reductases (SDR) family.</text>
</comment>
<name>A0A926JEH5_9RHOB</name>
<evidence type="ECO:0000313" key="5">
    <source>
        <dbReference type="EMBL" id="MBC9248243.1"/>
    </source>
</evidence>
<accession>A0A926JEH5</accession>
<dbReference type="SUPFAM" id="SSF51735">
    <property type="entry name" value="NAD(P)-binding Rossmann-fold domains"/>
    <property type="match status" value="1"/>
</dbReference>
<evidence type="ECO:0000256" key="1">
    <source>
        <dbReference type="ARBA" id="ARBA00006484"/>
    </source>
</evidence>
<comment type="caution">
    <text evidence="5">The sequence shown here is derived from an EMBL/GenBank/DDBJ whole genome shotgun (WGS) entry which is preliminary data.</text>
</comment>
<dbReference type="EMBL" id="JACOQL010000005">
    <property type="protein sequence ID" value="MBC9248243.1"/>
    <property type="molecule type" value="Genomic_DNA"/>
</dbReference>
<dbReference type="PANTHER" id="PTHR43669">
    <property type="entry name" value="5-KETO-D-GLUCONATE 5-REDUCTASE"/>
    <property type="match status" value="1"/>
</dbReference>
<evidence type="ECO:0000256" key="2">
    <source>
        <dbReference type="ARBA" id="ARBA00023002"/>
    </source>
</evidence>
<proteinExistence type="inferred from homology"/>
<keyword evidence="6" id="KW-1185">Reference proteome</keyword>
<evidence type="ECO:0000259" key="4">
    <source>
        <dbReference type="SMART" id="SM00822"/>
    </source>
</evidence>
<gene>
    <name evidence="5" type="ORF">H4P12_16335</name>
</gene>
<dbReference type="PROSITE" id="PS00061">
    <property type="entry name" value="ADH_SHORT"/>
    <property type="match status" value="1"/>
</dbReference>
<protein>
    <submittedName>
        <fullName evidence="5">SDR family oxidoreductase</fullName>
    </submittedName>
</protein>
<dbReference type="PRINTS" id="PR00080">
    <property type="entry name" value="SDRFAMILY"/>
</dbReference>
<organism evidence="5 6">
    <name type="scientific">Paracoccus amoyensis</name>
    <dbReference type="NCBI Taxonomy" id="2760093"/>
    <lineage>
        <taxon>Bacteria</taxon>
        <taxon>Pseudomonadati</taxon>
        <taxon>Pseudomonadota</taxon>
        <taxon>Alphaproteobacteria</taxon>
        <taxon>Rhodobacterales</taxon>
        <taxon>Paracoccaceae</taxon>
        <taxon>Paracoccus</taxon>
    </lineage>
</organism>
<dbReference type="PANTHER" id="PTHR43669:SF12">
    <property type="entry name" value="BLR5618 PROTEIN"/>
    <property type="match status" value="1"/>
</dbReference>
<sequence>MTDRRSILITGAGSGIGRATARRFQQAGWKVGLIGRRKDSLQETTQGNDALILPCDVTDAQAVDAAFNKTVQAWGRLDVVFNNAGRGADPALPDEISPRSFADVINVNVIGMFHCASAAFRIMRAQAPQGGRIINNGSISAHSPRAGSIAYTTSKHAVTGLTRSLSLDGRAFNIACGQIDIGNAATELLTKVSASSPTAEPLMDVSVVADAVLHMASLPDGANVQFMTVMATNMPFIGRG</sequence>
<reference evidence="5" key="1">
    <citation type="submission" date="2020-08" db="EMBL/GenBank/DDBJ databases">
        <title>Paracoccus amoyensis sp. nov., isolated from the surface seawater at coast of Xiamen, Fujian.</title>
        <authorList>
            <person name="Lyu L."/>
        </authorList>
    </citation>
    <scope>NUCLEOTIDE SEQUENCE</scope>
    <source>
        <strain evidence="5">11-3</strain>
    </source>
</reference>
<dbReference type="GO" id="GO:0016491">
    <property type="term" value="F:oxidoreductase activity"/>
    <property type="evidence" value="ECO:0007669"/>
    <property type="project" value="UniProtKB-KW"/>
</dbReference>
<dbReference type="AlphaFoldDB" id="A0A926JEH5"/>
<dbReference type="Gene3D" id="3.40.50.720">
    <property type="entry name" value="NAD(P)-binding Rossmann-like Domain"/>
    <property type="match status" value="1"/>
</dbReference>
<dbReference type="Pfam" id="PF00106">
    <property type="entry name" value="adh_short"/>
    <property type="match status" value="1"/>
</dbReference>
<dbReference type="RefSeq" id="WP_187794742.1">
    <property type="nucleotide sequence ID" value="NZ_JACOQL010000005.1"/>
</dbReference>
<dbReference type="InterPro" id="IPR020904">
    <property type="entry name" value="Sc_DH/Rdtase_CS"/>
</dbReference>
<dbReference type="SMART" id="SM00822">
    <property type="entry name" value="PKS_KR"/>
    <property type="match status" value="1"/>
</dbReference>